<accession>A0ABN2EJD1</accession>
<proteinExistence type="predicted"/>
<protein>
    <submittedName>
        <fullName evidence="1">Uncharacterized protein</fullName>
    </submittedName>
</protein>
<gene>
    <name evidence="1" type="ORF">GCM10009789_71530</name>
</gene>
<organism evidence="1 2">
    <name type="scientific">Kribbella sancticallisti</name>
    <dbReference type="NCBI Taxonomy" id="460087"/>
    <lineage>
        <taxon>Bacteria</taxon>
        <taxon>Bacillati</taxon>
        <taxon>Actinomycetota</taxon>
        <taxon>Actinomycetes</taxon>
        <taxon>Propionibacteriales</taxon>
        <taxon>Kribbellaceae</taxon>
        <taxon>Kribbella</taxon>
    </lineage>
</organism>
<reference evidence="1 2" key="1">
    <citation type="journal article" date="2019" name="Int. J. Syst. Evol. Microbiol.">
        <title>The Global Catalogue of Microorganisms (GCM) 10K type strain sequencing project: providing services to taxonomists for standard genome sequencing and annotation.</title>
        <authorList>
            <consortium name="The Broad Institute Genomics Platform"/>
            <consortium name="The Broad Institute Genome Sequencing Center for Infectious Disease"/>
            <person name="Wu L."/>
            <person name="Ma J."/>
        </authorList>
    </citation>
    <scope>NUCLEOTIDE SEQUENCE [LARGE SCALE GENOMIC DNA]</scope>
    <source>
        <strain evidence="1 2">JCM 14969</strain>
    </source>
</reference>
<comment type="caution">
    <text evidence="1">The sequence shown here is derived from an EMBL/GenBank/DDBJ whole genome shotgun (WGS) entry which is preliminary data.</text>
</comment>
<name>A0ABN2EJD1_9ACTN</name>
<evidence type="ECO:0000313" key="1">
    <source>
        <dbReference type="EMBL" id="GAA1606903.1"/>
    </source>
</evidence>
<sequence>MGPPRAGEARRAAAQVDRLIGWFHVADDGYVRAGFRRRDGSDALGSYGLRHITEALKAVRKNPAA</sequence>
<keyword evidence="2" id="KW-1185">Reference proteome</keyword>
<dbReference type="Proteomes" id="UP001500393">
    <property type="component" value="Unassembled WGS sequence"/>
</dbReference>
<dbReference type="EMBL" id="BAAAOS010000056">
    <property type="protein sequence ID" value="GAA1606903.1"/>
    <property type="molecule type" value="Genomic_DNA"/>
</dbReference>
<evidence type="ECO:0000313" key="2">
    <source>
        <dbReference type="Proteomes" id="UP001500393"/>
    </source>
</evidence>